<dbReference type="Proteomes" id="UP001175000">
    <property type="component" value="Unassembled WGS sequence"/>
</dbReference>
<evidence type="ECO:0000313" key="3">
    <source>
        <dbReference type="EMBL" id="KAK0626961.1"/>
    </source>
</evidence>
<keyword evidence="4" id="KW-1185">Reference proteome</keyword>
<comment type="caution">
    <text evidence="3">The sequence shown here is derived from an EMBL/GenBank/DDBJ whole genome shotgun (WGS) entry which is preliminary data.</text>
</comment>
<protein>
    <recommendedName>
        <fullName evidence="5">Secreted protein</fullName>
    </recommendedName>
</protein>
<feature type="chain" id="PRO_5041320740" description="Secreted protein" evidence="2">
    <location>
        <begin position="33"/>
        <end position="92"/>
    </location>
</feature>
<evidence type="ECO:0000313" key="4">
    <source>
        <dbReference type="Proteomes" id="UP001175000"/>
    </source>
</evidence>
<evidence type="ECO:0000256" key="2">
    <source>
        <dbReference type="SAM" id="SignalP"/>
    </source>
</evidence>
<sequence length="92" mass="9864">MKWFIRCANPKWSLWGEPRALFLSSVSLFAAAAPQLSFPAREAASVVSPSAASDVILELITKAQAGCPASFPRSRISDLEPCNSTTDHDLGT</sequence>
<proteinExistence type="predicted"/>
<accession>A0AA40C671</accession>
<dbReference type="AlphaFoldDB" id="A0AA40C671"/>
<reference evidence="3" key="1">
    <citation type="submission" date="2023-06" db="EMBL/GenBank/DDBJ databases">
        <title>Genome-scale phylogeny and comparative genomics of the fungal order Sordariales.</title>
        <authorList>
            <consortium name="Lawrence Berkeley National Laboratory"/>
            <person name="Hensen N."/>
            <person name="Bonometti L."/>
            <person name="Westerberg I."/>
            <person name="Brannstrom I.O."/>
            <person name="Guillou S."/>
            <person name="Cros-Aarteil S."/>
            <person name="Calhoun S."/>
            <person name="Haridas S."/>
            <person name="Kuo A."/>
            <person name="Mondo S."/>
            <person name="Pangilinan J."/>
            <person name="Riley R."/>
            <person name="Labutti K."/>
            <person name="Andreopoulos B."/>
            <person name="Lipzen A."/>
            <person name="Chen C."/>
            <person name="Yanf M."/>
            <person name="Daum C."/>
            <person name="Ng V."/>
            <person name="Clum A."/>
            <person name="Steindorff A."/>
            <person name="Ohm R."/>
            <person name="Martin F."/>
            <person name="Silar P."/>
            <person name="Natvig D."/>
            <person name="Lalanne C."/>
            <person name="Gautier V."/>
            <person name="Ament-Velasquez S.L."/>
            <person name="Kruys A."/>
            <person name="Hutchinson M.I."/>
            <person name="Powell A.J."/>
            <person name="Barry K."/>
            <person name="Miller A.N."/>
            <person name="Grigoriev I.V."/>
            <person name="Debuchy R."/>
            <person name="Gladieux P."/>
            <person name="Thoren M.H."/>
            <person name="Johannesson H."/>
        </authorList>
    </citation>
    <scope>NUCLEOTIDE SEQUENCE</scope>
    <source>
        <strain evidence="3">CBS 606.72</strain>
    </source>
</reference>
<gene>
    <name evidence="3" type="ORF">B0T14DRAFT_123462</name>
</gene>
<keyword evidence="2" id="KW-0732">Signal</keyword>
<name>A0AA40C671_9PEZI</name>
<feature type="region of interest" description="Disordered" evidence="1">
    <location>
        <begin position="71"/>
        <end position="92"/>
    </location>
</feature>
<evidence type="ECO:0008006" key="5">
    <source>
        <dbReference type="Google" id="ProtNLM"/>
    </source>
</evidence>
<evidence type="ECO:0000256" key="1">
    <source>
        <dbReference type="SAM" id="MobiDB-lite"/>
    </source>
</evidence>
<dbReference type="EMBL" id="JAULSU010000002">
    <property type="protein sequence ID" value="KAK0626961.1"/>
    <property type="molecule type" value="Genomic_DNA"/>
</dbReference>
<organism evidence="3 4">
    <name type="scientific">Immersiella caudata</name>
    <dbReference type="NCBI Taxonomy" id="314043"/>
    <lineage>
        <taxon>Eukaryota</taxon>
        <taxon>Fungi</taxon>
        <taxon>Dikarya</taxon>
        <taxon>Ascomycota</taxon>
        <taxon>Pezizomycotina</taxon>
        <taxon>Sordariomycetes</taxon>
        <taxon>Sordariomycetidae</taxon>
        <taxon>Sordariales</taxon>
        <taxon>Lasiosphaeriaceae</taxon>
        <taxon>Immersiella</taxon>
    </lineage>
</organism>
<feature type="signal peptide" evidence="2">
    <location>
        <begin position="1"/>
        <end position="32"/>
    </location>
</feature>